<dbReference type="Proteomes" id="UP000821865">
    <property type="component" value="Chromosome 11"/>
</dbReference>
<name>A0ACB8DL23_DERSI</name>
<comment type="caution">
    <text evidence="1">The sequence shown here is derived from an EMBL/GenBank/DDBJ whole genome shotgun (WGS) entry which is preliminary data.</text>
</comment>
<keyword evidence="2" id="KW-1185">Reference proteome</keyword>
<protein>
    <submittedName>
        <fullName evidence="1">Uncharacterized protein</fullName>
    </submittedName>
</protein>
<accession>A0ACB8DL23</accession>
<evidence type="ECO:0000313" key="1">
    <source>
        <dbReference type="EMBL" id="KAH7971316.1"/>
    </source>
</evidence>
<organism evidence="1 2">
    <name type="scientific">Dermacentor silvarum</name>
    <name type="common">Tick</name>
    <dbReference type="NCBI Taxonomy" id="543639"/>
    <lineage>
        <taxon>Eukaryota</taxon>
        <taxon>Metazoa</taxon>
        <taxon>Ecdysozoa</taxon>
        <taxon>Arthropoda</taxon>
        <taxon>Chelicerata</taxon>
        <taxon>Arachnida</taxon>
        <taxon>Acari</taxon>
        <taxon>Parasitiformes</taxon>
        <taxon>Ixodida</taxon>
        <taxon>Ixodoidea</taxon>
        <taxon>Ixodidae</taxon>
        <taxon>Rhipicephalinae</taxon>
        <taxon>Dermacentor</taxon>
    </lineage>
</organism>
<evidence type="ECO:0000313" key="2">
    <source>
        <dbReference type="Proteomes" id="UP000821865"/>
    </source>
</evidence>
<gene>
    <name evidence="1" type="ORF">HPB49_021414</name>
</gene>
<sequence length="205" mass="23462">MERRIPHVRDVFNDMRSYDYSPRSRRKESDSPLAAPRHHAPNNNQHQQQQQSNQNRHPDKTTGVTPGGGAGTQQTNALTERDFRHLERHLSMKKTIRKQISRNLAQVKYRNGVFVQAFVEDPKVLCNNAVNNNHSRQPPAQQPQVITLTRAKIARSDQTFLDMLKEPSNKPVEDNNNAGRTVTESCSSNQQSFWKFLGIKGKGKR</sequence>
<proteinExistence type="predicted"/>
<dbReference type="EMBL" id="CM023480">
    <property type="protein sequence ID" value="KAH7971316.1"/>
    <property type="molecule type" value="Genomic_DNA"/>
</dbReference>
<reference evidence="1" key="1">
    <citation type="submission" date="2020-05" db="EMBL/GenBank/DDBJ databases">
        <title>Large-scale comparative analyses of tick genomes elucidate their genetic diversity and vector capacities.</title>
        <authorList>
            <person name="Jia N."/>
            <person name="Wang J."/>
            <person name="Shi W."/>
            <person name="Du L."/>
            <person name="Sun Y."/>
            <person name="Zhan W."/>
            <person name="Jiang J."/>
            <person name="Wang Q."/>
            <person name="Zhang B."/>
            <person name="Ji P."/>
            <person name="Sakyi L.B."/>
            <person name="Cui X."/>
            <person name="Yuan T."/>
            <person name="Jiang B."/>
            <person name="Yang W."/>
            <person name="Lam T.T.-Y."/>
            <person name="Chang Q."/>
            <person name="Ding S."/>
            <person name="Wang X."/>
            <person name="Zhu J."/>
            <person name="Ruan X."/>
            <person name="Zhao L."/>
            <person name="Wei J."/>
            <person name="Que T."/>
            <person name="Du C."/>
            <person name="Cheng J."/>
            <person name="Dai P."/>
            <person name="Han X."/>
            <person name="Huang E."/>
            <person name="Gao Y."/>
            <person name="Liu J."/>
            <person name="Shao H."/>
            <person name="Ye R."/>
            <person name="Li L."/>
            <person name="Wei W."/>
            <person name="Wang X."/>
            <person name="Wang C."/>
            <person name="Yang T."/>
            <person name="Huo Q."/>
            <person name="Li W."/>
            <person name="Guo W."/>
            <person name="Chen H."/>
            <person name="Zhou L."/>
            <person name="Ni X."/>
            <person name="Tian J."/>
            <person name="Zhou Y."/>
            <person name="Sheng Y."/>
            <person name="Liu T."/>
            <person name="Pan Y."/>
            <person name="Xia L."/>
            <person name="Li J."/>
            <person name="Zhao F."/>
            <person name="Cao W."/>
        </authorList>
    </citation>
    <scope>NUCLEOTIDE SEQUENCE</scope>
    <source>
        <strain evidence="1">Dsil-2018</strain>
    </source>
</reference>